<feature type="transmembrane region" description="Helical" evidence="5">
    <location>
        <begin position="381"/>
        <end position="406"/>
    </location>
</feature>
<dbReference type="PANTHER" id="PTHR23508">
    <property type="entry name" value="CARBOXYLIC ACID TRANSPORTER PROTEIN HOMOLOG"/>
    <property type="match status" value="1"/>
</dbReference>
<evidence type="ECO:0000256" key="4">
    <source>
        <dbReference type="ARBA" id="ARBA00023136"/>
    </source>
</evidence>
<reference evidence="7 8" key="1">
    <citation type="submission" date="2014-10" db="EMBL/GenBank/DDBJ databases">
        <title>Draft genome sequence of Pseudomonas chlororaphis EA105.</title>
        <authorList>
            <person name="McCully L.M."/>
            <person name="Bitzer A.S."/>
            <person name="Spence C."/>
            <person name="Bais H."/>
            <person name="Silby M.W."/>
        </authorList>
    </citation>
    <scope>NUCLEOTIDE SEQUENCE [LARGE SCALE GENOMIC DNA]</scope>
    <source>
        <strain evidence="7 8">EA105</strain>
    </source>
</reference>
<feature type="transmembrane region" description="Helical" evidence="5">
    <location>
        <begin position="321"/>
        <end position="338"/>
    </location>
</feature>
<dbReference type="PATRIC" id="fig|587753.9.peg.1756"/>
<keyword evidence="3 5" id="KW-1133">Transmembrane helix</keyword>
<dbReference type="PROSITE" id="PS50850">
    <property type="entry name" value="MFS"/>
    <property type="match status" value="1"/>
</dbReference>
<keyword evidence="4 5" id="KW-0472">Membrane</keyword>
<comment type="caution">
    <text evidence="7">The sequence shown here is derived from an EMBL/GenBank/DDBJ whole genome shotgun (WGS) entry which is preliminary data.</text>
</comment>
<feature type="transmembrane region" description="Helical" evidence="5">
    <location>
        <begin position="293"/>
        <end position="314"/>
    </location>
</feature>
<dbReference type="OrthoDB" id="9787026at2"/>
<evidence type="ECO:0000256" key="1">
    <source>
        <dbReference type="ARBA" id="ARBA00004141"/>
    </source>
</evidence>
<dbReference type="PIRSF" id="PIRSF002808">
    <property type="entry name" value="Hexose_phosphate_transp"/>
    <property type="match status" value="1"/>
</dbReference>
<evidence type="ECO:0000313" key="7">
    <source>
        <dbReference type="EMBL" id="KHA71849.1"/>
    </source>
</evidence>
<accession>A0A0A6DBG7</accession>
<dbReference type="GO" id="GO:0005886">
    <property type="term" value="C:plasma membrane"/>
    <property type="evidence" value="ECO:0007669"/>
    <property type="project" value="TreeGrafter"/>
</dbReference>
<evidence type="ECO:0000259" key="6">
    <source>
        <dbReference type="PROSITE" id="PS50850"/>
    </source>
</evidence>
<feature type="transmembrane region" description="Helical" evidence="5">
    <location>
        <begin position="344"/>
        <end position="369"/>
    </location>
</feature>
<evidence type="ECO:0000313" key="8">
    <source>
        <dbReference type="Proteomes" id="UP000030564"/>
    </source>
</evidence>
<dbReference type="GO" id="GO:0046943">
    <property type="term" value="F:carboxylic acid transmembrane transporter activity"/>
    <property type="evidence" value="ECO:0007669"/>
    <property type="project" value="TreeGrafter"/>
</dbReference>
<evidence type="ECO:0000256" key="2">
    <source>
        <dbReference type="ARBA" id="ARBA00022692"/>
    </source>
</evidence>
<evidence type="ECO:0000256" key="3">
    <source>
        <dbReference type="ARBA" id="ARBA00022989"/>
    </source>
</evidence>
<organism evidence="7 8">
    <name type="scientific">Pseudomonas chlororaphis</name>
    <dbReference type="NCBI Taxonomy" id="587753"/>
    <lineage>
        <taxon>Bacteria</taxon>
        <taxon>Pseudomonadati</taxon>
        <taxon>Pseudomonadota</taxon>
        <taxon>Gammaproteobacteria</taxon>
        <taxon>Pseudomonadales</taxon>
        <taxon>Pseudomonadaceae</taxon>
        <taxon>Pseudomonas</taxon>
    </lineage>
</organism>
<dbReference type="InterPro" id="IPR036259">
    <property type="entry name" value="MFS_trans_sf"/>
</dbReference>
<dbReference type="InterPro" id="IPR020846">
    <property type="entry name" value="MFS_dom"/>
</dbReference>
<comment type="subcellular location">
    <subcellularLocation>
        <location evidence="1">Membrane</location>
        <topology evidence="1">Multi-pass membrane protein</topology>
    </subcellularLocation>
</comment>
<sequence>MGFAQDKIEALPAVNRVPKGAGAASWGAMALLWLVYAMDANSRQMFFMVLPSITSEFKTSAELTGLLAAFITIATSLIAVPCMIWADKGGQGWMRKYRHLPIVIAYTLFTFLTGLNFLTGSLGVLVALQVMSHAFGGAGEAIEVTSLSEWWSKERRGFALGLHHTGYPWGTLIGGLAISALLHAYGPENWRLAFLLFPVPMIIIFSAYWWFSTKKRYESFVEHAQAVGETPPSMEAVQGVVEVPKGAFKSAMKNPNISAIALISMFAIVGYFGISFWLPQYLAFVAHYNFAEAAAYSVLFTITGGIGQIVWGWISDRAGRKLCLVLVFAWLAVGMYLFKYSSVSLTWLIAIQLFAGFAMNAPYTLLYAIAFDSAKQGTTGLAGSIVNVGIYAGGFGPFVIGMFIGAGGGFEQAAGYNYALYFISGLMVLAAIITIFFTRETTGWFLKYDKALVSKSSCNMGL</sequence>
<keyword evidence="2 5" id="KW-0812">Transmembrane</keyword>
<dbReference type="EMBL" id="JSFK01000018">
    <property type="protein sequence ID" value="KHA71849.1"/>
    <property type="molecule type" value="Genomic_DNA"/>
</dbReference>
<dbReference type="PANTHER" id="PTHR23508:SF10">
    <property type="entry name" value="CARBOXYLIC ACID TRANSPORTER PROTEIN HOMOLOG"/>
    <property type="match status" value="1"/>
</dbReference>
<feature type="transmembrane region" description="Helical" evidence="5">
    <location>
        <begin position="192"/>
        <end position="211"/>
    </location>
</feature>
<evidence type="ECO:0000256" key="5">
    <source>
        <dbReference type="SAM" id="Phobius"/>
    </source>
</evidence>
<feature type="transmembrane region" description="Helical" evidence="5">
    <location>
        <begin position="106"/>
        <end position="128"/>
    </location>
</feature>
<feature type="transmembrane region" description="Helical" evidence="5">
    <location>
        <begin position="166"/>
        <end position="186"/>
    </location>
</feature>
<feature type="transmembrane region" description="Helical" evidence="5">
    <location>
        <begin position="257"/>
        <end position="278"/>
    </location>
</feature>
<dbReference type="InterPro" id="IPR000849">
    <property type="entry name" value="Sugar_P_transporter"/>
</dbReference>
<proteinExistence type="predicted"/>
<feature type="transmembrane region" description="Helical" evidence="5">
    <location>
        <begin position="63"/>
        <end position="86"/>
    </location>
</feature>
<dbReference type="AlphaFoldDB" id="A0A0A6DBG7"/>
<protein>
    <submittedName>
        <fullName evidence="7">MFS transporter</fullName>
    </submittedName>
</protein>
<feature type="domain" description="Major facilitator superfamily (MFS) profile" evidence="6">
    <location>
        <begin position="28"/>
        <end position="442"/>
    </location>
</feature>
<dbReference type="InterPro" id="IPR011701">
    <property type="entry name" value="MFS"/>
</dbReference>
<gene>
    <name evidence="7" type="ORF">NZ35_18200</name>
</gene>
<dbReference type="Pfam" id="PF07690">
    <property type="entry name" value="MFS_1"/>
    <property type="match status" value="1"/>
</dbReference>
<name>A0A0A6DBG7_9PSED</name>
<dbReference type="SUPFAM" id="SSF103473">
    <property type="entry name" value="MFS general substrate transporter"/>
    <property type="match status" value="1"/>
</dbReference>
<feature type="transmembrane region" description="Helical" evidence="5">
    <location>
        <begin position="20"/>
        <end position="38"/>
    </location>
</feature>
<dbReference type="Gene3D" id="1.20.1250.20">
    <property type="entry name" value="MFS general substrate transporter like domains"/>
    <property type="match status" value="2"/>
</dbReference>
<feature type="transmembrane region" description="Helical" evidence="5">
    <location>
        <begin position="418"/>
        <end position="437"/>
    </location>
</feature>
<dbReference type="Proteomes" id="UP000030564">
    <property type="component" value="Unassembled WGS sequence"/>
</dbReference>